<sequence>MGTAATIARFLYGSMSGTSLSTLSSSCATTGTRHVLMSSTYYMHRLIERCRKEPTHERRCLVQPSTTLPPATLYTIVTNVTNVTTKMMSVVYRMHTRQ</sequence>
<dbReference type="GeneID" id="20810225"/>
<dbReference type="VEuPathDB" id="FungiDB:H257_08229"/>
<proteinExistence type="predicted"/>
<name>W4GEA1_APHAT</name>
<dbReference type="AlphaFoldDB" id="W4GEA1"/>
<accession>W4GEA1</accession>
<protein>
    <submittedName>
        <fullName evidence="1">Uncharacterized protein</fullName>
    </submittedName>
</protein>
<reference evidence="1" key="1">
    <citation type="submission" date="2013-12" db="EMBL/GenBank/DDBJ databases">
        <title>The Genome Sequence of Aphanomyces astaci APO3.</title>
        <authorList>
            <consortium name="The Broad Institute Genomics Platform"/>
            <person name="Russ C."/>
            <person name="Tyler B."/>
            <person name="van West P."/>
            <person name="Dieguez-Uribeondo J."/>
            <person name="Young S.K."/>
            <person name="Zeng Q."/>
            <person name="Gargeya S."/>
            <person name="Fitzgerald M."/>
            <person name="Abouelleil A."/>
            <person name="Alvarado L."/>
            <person name="Chapman S.B."/>
            <person name="Gainer-Dewar J."/>
            <person name="Goldberg J."/>
            <person name="Griggs A."/>
            <person name="Gujja S."/>
            <person name="Hansen M."/>
            <person name="Howarth C."/>
            <person name="Imamovic A."/>
            <person name="Ireland A."/>
            <person name="Larimer J."/>
            <person name="McCowan C."/>
            <person name="Murphy C."/>
            <person name="Pearson M."/>
            <person name="Poon T.W."/>
            <person name="Priest M."/>
            <person name="Roberts A."/>
            <person name="Saif S."/>
            <person name="Shea T."/>
            <person name="Sykes S."/>
            <person name="Wortman J."/>
            <person name="Nusbaum C."/>
            <person name="Birren B."/>
        </authorList>
    </citation>
    <scope>NUCLEOTIDE SEQUENCE [LARGE SCALE GENOMIC DNA]</scope>
    <source>
        <strain evidence="1">APO3</strain>
    </source>
</reference>
<evidence type="ECO:0000313" key="1">
    <source>
        <dbReference type="EMBL" id="ETV78012.1"/>
    </source>
</evidence>
<gene>
    <name evidence="1" type="ORF">H257_08229</name>
</gene>
<dbReference type="RefSeq" id="XP_009832349.1">
    <property type="nucleotide sequence ID" value="XM_009834047.1"/>
</dbReference>
<dbReference type="EMBL" id="KI913131">
    <property type="protein sequence ID" value="ETV78012.1"/>
    <property type="molecule type" value="Genomic_DNA"/>
</dbReference>
<organism evidence="1">
    <name type="scientific">Aphanomyces astaci</name>
    <name type="common">Crayfish plague agent</name>
    <dbReference type="NCBI Taxonomy" id="112090"/>
    <lineage>
        <taxon>Eukaryota</taxon>
        <taxon>Sar</taxon>
        <taxon>Stramenopiles</taxon>
        <taxon>Oomycota</taxon>
        <taxon>Saprolegniomycetes</taxon>
        <taxon>Saprolegniales</taxon>
        <taxon>Verrucalvaceae</taxon>
        <taxon>Aphanomyces</taxon>
    </lineage>
</organism>